<name>A0ABD3UBD4_SINWO</name>
<proteinExistence type="predicted"/>
<keyword evidence="2" id="KW-1185">Reference proteome</keyword>
<accession>A0ABD3UBD4</accession>
<evidence type="ECO:0000313" key="1">
    <source>
        <dbReference type="EMBL" id="KAL3846829.1"/>
    </source>
</evidence>
<reference evidence="1 2" key="1">
    <citation type="submission" date="2024-11" db="EMBL/GenBank/DDBJ databases">
        <title>Chromosome-level genome assembly of the freshwater bivalve Anodonta woodiana.</title>
        <authorList>
            <person name="Chen X."/>
        </authorList>
    </citation>
    <scope>NUCLEOTIDE SEQUENCE [LARGE SCALE GENOMIC DNA]</scope>
    <source>
        <strain evidence="1">MN2024</strain>
        <tissue evidence="1">Gills</tissue>
    </source>
</reference>
<dbReference type="EMBL" id="JBJQND010000016">
    <property type="protein sequence ID" value="KAL3846829.1"/>
    <property type="molecule type" value="Genomic_DNA"/>
</dbReference>
<protein>
    <submittedName>
        <fullName evidence="1">Uncharacterized protein</fullName>
    </submittedName>
</protein>
<sequence>MKIVQLRTLWTREVRYVAIQACGDYLELRNGLIDRFVKRPCEHFTALLSMINESFKTYHCLMIKIDQHIKRCLNDRDPCICLRDELFIKTLPQEQAQWIRRNKGCSPVVEAAEDYIPISVQ</sequence>
<evidence type="ECO:0000313" key="2">
    <source>
        <dbReference type="Proteomes" id="UP001634394"/>
    </source>
</evidence>
<organism evidence="1 2">
    <name type="scientific">Sinanodonta woodiana</name>
    <name type="common">Chinese pond mussel</name>
    <name type="synonym">Anodonta woodiana</name>
    <dbReference type="NCBI Taxonomy" id="1069815"/>
    <lineage>
        <taxon>Eukaryota</taxon>
        <taxon>Metazoa</taxon>
        <taxon>Spiralia</taxon>
        <taxon>Lophotrochozoa</taxon>
        <taxon>Mollusca</taxon>
        <taxon>Bivalvia</taxon>
        <taxon>Autobranchia</taxon>
        <taxon>Heteroconchia</taxon>
        <taxon>Palaeoheterodonta</taxon>
        <taxon>Unionida</taxon>
        <taxon>Unionoidea</taxon>
        <taxon>Unionidae</taxon>
        <taxon>Unioninae</taxon>
        <taxon>Sinanodonta</taxon>
    </lineage>
</organism>
<dbReference type="AlphaFoldDB" id="A0ABD3UBD4"/>
<dbReference type="Proteomes" id="UP001634394">
    <property type="component" value="Unassembled WGS sequence"/>
</dbReference>
<gene>
    <name evidence="1" type="ORF">ACJMK2_017783</name>
</gene>
<comment type="caution">
    <text evidence="1">The sequence shown here is derived from an EMBL/GenBank/DDBJ whole genome shotgun (WGS) entry which is preliminary data.</text>
</comment>